<organism evidence="2 3">
    <name type="scientific">Saccharibacter floricola DSM 15669</name>
    <dbReference type="NCBI Taxonomy" id="1123227"/>
    <lineage>
        <taxon>Bacteria</taxon>
        <taxon>Pseudomonadati</taxon>
        <taxon>Pseudomonadota</taxon>
        <taxon>Alphaproteobacteria</taxon>
        <taxon>Acetobacterales</taxon>
        <taxon>Acetobacteraceae</taxon>
        <taxon>Saccharibacter</taxon>
    </lineage>
</organism>
<dbReference type="RefSeq" id="WP_018981087.1">
    <property type="nucleotide sequence ID" value="NZ_BAQD01000144.1"/>
</dbReference>
<protein>
    <submittedName>
        <fullName evidence="2">Uncharacterized protein</fullName>
    </submittedName>
</protein>
<gene>
    <name evidence="2" type="ORF">AA15669_1932</name>
</gene>
<comment type="caution">
    <text evidence="2">The sequence shown here is derived from an EMBL/GenBank/DDBJ whole genome shotgun (WGS) entry which is preliminary data.</text>
</comment>
<dbReference type="Proteomes" id="UP001062901">
    <property type="component" value="Unassembled WGS sequence"/>
</dbReference>
<dbReference type="EMBL" id="BAQD01000144">
    <property type="protein sequence ID" value="GBQ08848.1"/>
    <property type="molecule type" value="Genomic_DNA"/>
</dbReference>
<keyword evidence="3" id="KW-1185">Reference proteome</keyword>
<evidence type="ECO:0000313" key="3">
    <source>
        <dbReference type="Proteomes" id="UP001062901"/>
    </source>
</evidence>
<name>A0ABQ0P151_9PROT</name>
<evidence type="ECO:0000313" key="2">
    <source>
        <dbReference type="EMBL" id="GBQ08848.1"/>
    </source>
</evidence>
<evidence type="ECO:0000256" key="1">
    <source>
        <dbReference type="SAM" id="MobiDB-lite"/>
    </source>
</evidence>
<feature type="compositionally biased region" description="Basic and acidic residues" evidence="1">
    <location>
        <begin position="100"/>
        <end position="111"/>
    </location>
</feature>
<accession>A0ABQ0P151</accession>
<sequence>MRLYIGNPTHQTHVFSYRLPGDDARELRRNRIGAGQQIVIDDLDPEDCGDIIAQHRAFGFCSVNDARRDKSYRGLVYSDNQAINFQALARGLEDNYEKLTEEGRQNRRSSAEKISGVAMKSLNKRGSKSATRGMEVSVKATSDADETAPSSFSEETYSAEGSPHD</sequence>
<feature type="region of interest" description="Disordered" evidence="1">
    <location>
        <begin position="100"/>
        <end position="165"/>
    </location>
</feature>
<reference evidence="2" key="1">
    <citation type="submission" date="2013-04" db="EMBL/GenBank/DDBJ databases">
        <title>The genome sequencing project of 58 acetic acid bacteria.</title>
        <authorList>
            <person name="Okamoto-Kainuma A."/>
            <person name="Ishikawa M."/>
            <person name="Umino S."/>
            <person name="Koizumi Y."/>
            <person name="Shiwa Y."/>
            <person name="Yoshikawa H."/>
            <person name="Matsutani M."/>
            <person name="Matsushita K."/>
        </authorList>
    </citation>
    <scope>NUCLEOTIDE SEQUENCE</scope>
    <source>
        <strain evidence="2">DSM 15669</strain>
    </source>
</reference>
<proteinExistence type="predicted"/>